<evidence type="ECO:0000313" key="3">
    <source>
        <dbReference type="Proteomes" id="UP001497527"/>
    </source>
</evidence>
<keyword evidence="1" id="KW-1133">Transmembrane helix</keyword>
<evidence type="ECO:0008006" key="4">
    <source>
        <dbReference type="Google" id="ProtNLM"/>
    </source>
</evidence>
<evidence type="ECO:0000256" key="1">
    <source>
        <dbReference type="SAM" id="Phobius"/>
    </source>
</evidence>
<dbReference type="PANTHER" id="PTHR37947:SF1">
    <property type="entry name" value="BLL2462 PROTEIN"/>
    <property type="match status" value="1"/>
</dbReference>
<name>A0ABP1F0Y4_9FLAO</name>
<sequence>MQTITLIYILLALFLGVFIAFFQYFFKVKRKPKITILLFVLKTLSVFLLLLLLLNPKITVSSIVNQKPILAILSDNSSSIPFFKENENLEKFVANIVEDDELKNKFDIKKYGFGNGLLANDSLNFTEKQTNISKSLKEVNELLKGSLGGVLLLSDGNQTIGNDYEFTNSKLSVYPIAFGDTTSYQDVQISQLNVNRYSYLKNKFPVEAFIHYKGKKEVSVRYSIATKGSNVFSQNIKLSAKNNTKTVVANLESDEVGTHFYTASVSQIEGEKNTKNNRKNFSIEVIDEQQKGAILASSLHPDLGAIKRALESNKKRSVDVFVRDFSKIKNTDYQFFILFQPNNYFNDFLSGLKSNFLIITGENTDWNYLNSRELGFQKNAISQSENYEAFYNESFLTFQQKNIGFNQFPPLKDKFGKLSLNQEAQVLLFQKITGVKSNEPLLATFEKANSKYATLFGEGIWKWRANSFLRNDSFEEFDSFLGSIIQYISSNKKRNRLEVTYKKLYPANTSIQISAFYLDKNYLFDSRASLWLSLTSKETGEERRFPMSLKSNSYVAILEDVLPGEYDFKVSVDSQSINRRGTFRVTDYEVEEQFTNANVNKLANLASNTQGRLFYKTEFENLKAALINNKNYYTIQSSNETERNLIDWKWILFVAVLLLTLEWFIRKYYGKI</sequence>
<keyword evidence="3" id="KW-1185">Reference proteome</keyword>
<evidence type="ECO:0000313" key="2">
    <source>
        <dbReference type="EMBL" id="CAL2103170.1"/>
    </source>
</evidence>
<dbReference type="Proteomes" id="UP001497527">
    <property type="component" value="Unassembled WGS sequence"/>
</dbReference>
<reference evidence="2 3" key="1">
    <citation type="submission" date="2024-05" db="EMBL/GenBank/DDBJ databases">
        <authorList>
            <person name="Duchaud E."/>
        </authorList>
    </citation>
    <scope>NUCLEOTIDE SEQUENCE [LARGE SCALE GENOMIC DNA]</scope>
    <source>
        <strain evidence="2">Ena-SAMPLE-TAB-13-05-2024-13:56:06:370-140308</strain>
    </source>
</reference>
<keyword evidence="1" id="KW-0472">Membrane</keyword>
<feature type="transmembrane region" description="Helical" evidence="1">
    <location>
        <begin position="6"/>
        <end position="26"/>
    </location>
</feature>
<feature type="transmembrane region" description="Helical" evidence="1">
    <location>
        <begin position="35"/>
        <end position="54"/>
    </location>
</feature>
<gene>
    <name evidence="2" type="ORF">T190423A01A_30284</name>
</gene>
<keyword evidence="1" id="KW-0812">Transmembrane</keyword>
<accession>A0ABP1F0Y4</accession>
<proteinExistence type="predicted"/>
<dbReference type="PANTHER" id="PTHR37947">
    <property type="entry name" value="BLL2462 PROTEIN"/>
    <property type="match status" value="1"/>
</dbReference>
<dbReference type="EMBL" id="CAXJIO010000012">
    <property type="protein sequence ID" value="CAL2103170.1"/>
    <property type="molecule type" value="Genomic_DNA"/>
</dbReference>
<organism evidence="2 3">
    <name type="scientific">Tenacibaculum polynesiense</name>
    <dbReference type="NCBI Taxonomy" id="3137857"/>
    <lineage>
        <taxon>Bacteria</taxon>
        <taxon>Pseudomonadati</taxon>
        <taxon>Bacteroidota</taxon>
        <taxon>Flavobacteriia</taxon>
        <taxon>Flavobacteriales</taxon>
        <taxon>Flavobacteriaceae</taxon>
        <taxon>Tenacibaculum</taxon>
    </lineage>
</organism>
<protein>
    <recommendedName>
        <fullName evidence="4">VWA domain-containing protein</fullName>
    </recommendedName>
</protein>
<comment type="caution">
    <text evidence="2">The sequence shown here is derived from an EMBL/GenBank/DDBJ whole genome shotgun (WGS) entry which is preliminary data.</text>
</comment>